<reference evidence="1 2" key="1">
    <citation type="journal article" date="2017" name="Front. Microbiol.">
        <title>Strong Genomic and Phenotypic Heterogeneity in the Aeromonas sobria Species Complex.</title>
        <authorList>
            <person name="Gauthier J."/>
            <person name="Vincent A.T."/>
            <person name="Charette S.J."/>
            <person name="Derome N."/>
        </authorList>
    </citation>
    <scope>NUCLEOTIDE SEQUENCE [LARGE SCALE GENOMIC DNA]</scope>
    <source>
        <strain evidence="1 2">JF2635</strain>
    </source>
</reference>
<proteinExistence type="predicted"/>
<gene>
    <name evidence="1" type="ORF">AOX56_17985</name>
</gene>
<name>A0A2N3IWM5_AERSO</name>
<dbReference type="Proteomes" id="UP000233526">
    <property type="component" value="Unassembled WGS sequence"/>
</dbReference>
<dbReference type="AlphaFoldDB" id="A0A2N3IWM5"/>
<accession>A0A2N3IWM5</accession>
<protein>
    <submittedName>
        <fullName evidence="1">Uncharacterized protein</fullName>
    </submittedName>
</protein>
<evidence type="ECO:0000313" key="2">
    <source>
        <dbReference type="Proteomes" id="UP000233526"/>
    </source>
</evidence>
<sequence>MMDMEALKEEIRLAMDGLGGSDIACAAACLALEDLECAQGKNWDWVQTVLSDCPAAKEAALAVRREMEERNILSRAPAQDRFESWLMKNAPYLSLLWDFEKHELSLPMIDSYLATASHGQAIMCRFAAGVWLGSNDYQFDIIDAAGVLDHEQKTAITAWFTSPFWP</sequence>
<dbReference type="EMBL" id="LJZX01000040">
    <property type="protein sequence ID" value="PKQ77059.1"/>
    <property type="molecule type" value="Genomic_DNA"/>
</dbReference>
<organism evidence="1 2">
    <name type="scientific">Aeromonas sobria</name>
    <dbReference type="NCBI Taxonomy" id="646"/>
    <lineage>
        <taxon>Bacteria</taxon>
        <taxon>Pseudomonadati</taxon>
        <taxon>Pseudomonadota</taxon>
        <taxon>Gammaproteobacteria</taxon>
        <taxon>Aeromonadales</taxon>
        <taxon>Aeromonadaceae</taxon>
        <taxon>Aeromonas</taxon>
    </lineage>
</organism>
<comment type="caution">
    <text evidence="1">The sequence shown here is derived from an EMBL/GenBank/DDBJ whole genome shotgun (WGS) entry which is preliminary data.</text>
</comment>
<evidence type="ECO:0000313" key="1">
    <source>
        <dbReference type="EMBL" id="PKQ77059.1"/>
    </source>
</evidence>